<proteinExistence type="predicted"/>
<feature type="compositionally biased region" description="Polar residues" evidence="1">
    <location>
        <begin position="174"/>
        <end position="183"/>
    </location>
</feature>
<feature type="region of interest" description="Disordered" evidence="1">
    <location>
        <begin position="25"/>
        <end position="81"/>
    </location>
</feature>
<sequence>MERGAHRPEPAAWKRRPFKLLSLVARRQTLEEGPHGGWSDEEQRSERPSGPALQGGLEWPGTPAHAARACDPPPNPCPHRAHLELSGAKMLFTAPGRRETSPGPPRMLREGKDSRPDTQEARECSRCDLGGLQGEDHTKLPLTPVGRSRPVLPGALLAPAELSSRKASGAKSMQPKNTCSQII</sequence>
<dbReference type="AlphaFoldDB" id="A0A834BEI3"/>
<feature type="compositionally biased region" description="Basic and acidic residues" evidence="1">
    <location>
        <begin position="107"/>
        <end position="126"/>
    </location>
</feature>
<dbReference type="EMBL" id="JABVXQ010000001">
    <property type="protein sequence ID" value="KAF6131208.1"/>
    <property type="molecule type" value="Genomic_DNA"/>
</dbReference>
<comment type="caution">
    <text evidence="2">The sequence shown here is derived from an EMBL/GenBank/DDBJ whole genome shotgun (WGS) entry which is preliminary data.</text>
</comment>
<dbReference type="Proteomes" id="UP000664940">
    <property type="component" value="Unassembled WGS sequence"/>
</dbReference>
<evidence type="ECO:0000313" key="3">
    <source>
        <dbReference type="Proteomes" id="UP000664940"/>
    </source>
</evidence>
<evidence type="ECO:0000313" key="2">
    <source>
        <dbReference type="EMBL" id="KAF6131208.1"/>
    </source>
</evidence>
<name>A0A834BEI3_9CHIR</name>
<gene>
    <name evidence="2" type="ORF">HJG60_008078</name>
</gene>
<organism evidence="2 3">
    <name type="scientific">Phyllostomus discolor</name>
    <name type="common">pale spear-nosed bat</name>
    <dbReference type="NCBI Taxonomy" id="89673"/>
    <lineage>
        <taxon>Eukaryota</taxon>
        <taxon>Metazoa</taxon>
        <taxon>Chordata</taxon>
        <taxon>Craniata</taxon>
        <taxon>Vertebrata</taxon>
        <taxon>Euteleostomi</taxon>
        <taxon>Mammalia</taxon>
        <taxon>Eutheria</taxon>
        <taxon>Laurasiatheria</taxon>
        <taxon>Chiroptera</taxon>
        <taxon>Yangochiroptera</taxon>
        <taxon>Phyllostomidae</taxon>
        <taxon>Phyllostominae</taxon>
        <taxon>Phyllostomus</taxon>
    </lineage>
</organism>
<reference evidence="2 3" key="1">
    <citation type="journal article" date="2020" name="Nature">
        <title>Six reference-quality genomes reveal evolution of bat adaptations.</title>
        <authorList>
            <person name="Jebb D."/>
            <person name="Huang Z."/>
            <person name="Pippel M."/>
            <person name="Hughes G.M."/>
            <person name="Lavrichenko K."/>
            <person name="Devanna P."/>
            <person name="Winkler S."/>
            <person name="Jermiin L.S."/>
            <person name="Skirmuntt E.C."/>
            <person name="Katzourakis A."/>
            <person name="Burkitt-Gray L."/>
            <person name="Ray D.A."/>
            <person name="Sullivan K.A.M."/>
            <person name="Roscito J.G."/>
            <person name="Kirilenko B.M."/>
            <person name="Davalos L.M."/>
            <person name="Corthals A.P."/>
            <person name="Power M.L."/>
            <person name="Jones G."/>
            <person name="Ransome R.D."/>
            <person name="Dechmann D.K.N."/>
            <person name="Locatelli A.G."/>
            <person name="Puechmaille S.J."/>
            <person name="Fedrigo O."/>
            <person name="Jarvis E.D."/>
            <person name="Hiller M."/>
            <person name="Vernes S.C."/>
            <person name="Myers E.W."/>
            <person name="Teeling E.C."/>
        </authorList>
    </citation>
    <scope>NUCLEOTIDE SEQUENCE [LARGE SCALE GENOMIC DNA]</scope>
    <source>
        <strain evidence="2">Bat1K_MPI-CBG_1</strain>
    </source>
</reference>
<feature type="region of interest" description="Disordered" evidence="1">
    <location>
        <begin position="93"/>
        <end position="183"/>
    </location>
</feature>
<evidence type="ECO:0000256" key="1">
    <source>
        <dbReference type="SAM" id="MobiDB-lite"/>
    </source>
</evidence>
<accession>A0A834BEI3</accession>
<protein>
    <submittedName>
        <fullName evidence="2">Uncharacterized protein</fullName>
    </submittedName>
</protein>